<organism evidence="2 3">
    <name type="scientific">Microtus ochrogaster</name>
    <name type="common">Prairie vole</name>
    <dbReference type="NCBI Taxonomy" id="79684"/>
    <lineage>
        <taxon>Eukaryota</taxon>
        <taxon>Metazoa</taxon>
        <taxon>Chordata</taxon>
        <taxon>Craniata</taxon>
        <taxon>Vertebrata</taxon>
        <taxon>Euteleostomi</taxon>
        <taxon>Mammalia</taxon>
        <taxon>Eutheria</taxon>
        <taxon>Euarchontoglires</taxon>
        <taxon>Glires</taxon>
        <taxon>Rodentia</taxon>
        <taxon>Myomorpha</taxon>
        <taxon>Muroidea</taxon>
        <taxon>Cricetidae</taxon>
        <taxon>Arvicolinae</taxon>
        <taxon>Microtus</taxon>
    </lineage>
</organism>
<comment type="similarity">
    <text evidence="1">Belongs to the FAM98 family.</text>
</comment>
<gene>
    <name evidence="2" type="ORF">LTLLF_143370</name>
</gene>
<dbReference type="Pfam" id="PF10239">
    <property type="entry name" value="DUF2465"/>
    <property type="match status" value="1"/>
</dbReference>
<dbReference type="AlphaFoldDB" id="A0A8J6GN33"/>
<proteinExistence type="inferred from homology"/>
<evidence type="ECO:0000256" key="1">
    <source>
        <dbReference type="ARBA" id="ARBA00007218"/>
    </source>
</evidence>
<dbReference type="EMBL" id="JAATJU010021826">
    <property type="protein sequence ID" value="KAH0512733.1"/>
    <property type="molecule type" value="Genomic_DNA"/>
</dbReference>
<dbReference type="PANTHER" id="PTHR31353:SF11">
    <property type="entry name" value="PROTEIN FAM98B"/>
    <property type="match status" value="1"/>
</dbReference>
<accession>A0A8J6GN33</accession>
<dbReference type="GO" id="GO:0072669">
    <property type="term" value="C:tRNA-splicing ligase complex"/>
    <property type="evidence" value="ECO:0007669"/>
    <property type="project" value="TreeGrafter"/>
</dbReference>
<protein>
    <submittedName>
        <fullName evidence="2">Protein FAM98B</fullName>
    </submittedName>
</protein>
<dbReference type="InterPro" id="IPR018797">
    <property type="entry name" value="FAM98"/>
</dbReference>
<evidence type="ECO:0000313" key="2">
    <source>
        <dbReference type="EMBL" id="KAH0512733.1"/>
    </source>
</evidence>
<comment type="caution">
    <text evidence="2">The sequence shown here is derived from an EMBL/GenBank/DDBJ whole genome shotgun (WGS) entry which is preliminary data.</text>
</comment>
<reference evidence="2" key="1">
    <citation type="submission" date="2020-03" db="EMBL/GenBank/DDBJ databases">
        <title>Studies in the Genomics of Life Span.</title>
        <authorList>
            <person name="Glass D."/>
        </authorList>
    </citation>
    <scope>NUCLEOTIDE SEQUENCE</scope>
    <source>
        <strain evidence="2">LTLLF</strain>
        <tissue evidence="2">Muscle</tissue>
    </source>
</reference>
<dbReference type="PANTHER" id="PTHR31353">
    <property type="entry name" value="FAM98"/>
    <property type="match status" value="1"/>
</dbReference>
<evidence type="ECO:0000313" key="3">
    <source>
        <dbReference type="Proteomes" id="UP000710432"/>
    </source>
</evidence>
<dbReference type="Proteomes" id="UP000710432">
    <property type="component" value="Unassembled WGS sequence"/>
</dbReference>
<sequence>MHIADGKVLVWCTIPVLHVTIFRGVYSTRSPRHHLQRVYSTRSPHYHLQRGVQYPLSTLPSSEGRDDLESFQLEISGFLKEMACPYSVLISGDIKDRLTKKDDCLKLLLFLSTELQALQILQKKKQKNSQLDKNSEICQEVQAVCDALGVPKSDTSDIPLLLSQVESKVKDILSKVQKNHVGKPLLKVDLSSEQAEKLERINDALCCEYECRRRMLMKRLDVTVQSFGWSDRAKAKTDNIARIYQPKRYALSPKTTVTLAHLLAAREDLSKIIRTSSGISREKTACAINKVSFLSAFVVVKSVNAF</sequence>
<name>A0A8J6GN33_MICOH</name>